<evidence type="ECO:0000256" key="1">
    <source>
        <dbReference type="SAM" id="MobiDB-lite"/>
    </source>
</evidence>
<feature type="region of interest" description="Disordered" evidence="1">
    <location>
        <begin position="118"/>
        <end position="139"/>
    </location>
</feature>
<sequence length="139" mass="14268">MSEPQHDQQVRVIAEVVKGGGRPRRCEVEARAGTVALADSAAGTPSGETCQLHGLAKRAASDTELAGSHMNAESAAQLDGKGGGGGQEHGRDDTGACREEAGLAGEVGNHWIHAKEDEWGGEGAVGRHCTPPAKLTAPR</sequence>
<organism evidence="2 3">
    <name type="scientific">Triticum urartu</name>
    <name type="common">Red wild einkorn</name>
    <name type="synonym">Crithodium urartu</name>
    <dbReference type="NCBI Taxonomy" id="4572"/>
    <lineage>
        <taxon>Eukaryota</taxon>
        <taxon>Viridiplantae</taxon>
        <taxon>Streptophyta</taxon>
        <taxon>Embryophyta</taxon>
        <taxon>Tracheophyta</taxon>
        <taxon>Spermatophyta</taxon>
        <taxon>Magnoliopsida</taxon>
        <taxon>Liliopsida</taxon>
        <taxon>Poales</taxon>
        <taxon>Poaceae</taxon>
        <taxon>BOP clade</taxon>
        <taxon>Pooideae</taxon>
        <taxon>Triticodae</taxon>
        <taxon>Triticeae</taxon>
        <taxon>Triticinae</taxon>
        <taxon>Triticum</taxon>
    </lineage>
</organism>
<dbReference type="EnsemblPlants" id="TuG1812G0600002186.01.T01">
    <property type="protein sequence ID" value="TuG1812G0600002186.01.T01.cds368338"/>
    <property type="gene ID" value="TuG1812G0600002186.01"/>
</dbReference>
<proteinExistence type="predicted"/>
<reference evidence="3" key="1">
    <citation type="journal article" date="2013" name="Nature">
        <title>Draft genome of the wheat A-genome progenitor Triticum urartu.</title>
        <authorList>
            <person name="Ling H.Q."/>
            <person name="Zhao S."/>
            <person name="Liu D."/>
            <person name="Wang J."/>
            <person name="Sun H."/>
            <person name="Zhang C."/>
            <person name="Fan H."/>
            <person name="Li D."/>
            <person name="Dong L."/>
            <person name="Tao Y."/>
            <person name="Gao C."/>
            <person name="Wu H."/>
            <person name="Li Y."/>
            <person name="Cui Y."/>
            <person name="Guo X."/>
            <person name="Zheng S."/>
            <person name="Wang B."/>
            <person name="Yu K."/>
            <person name="Liang Q."/>
            <person name="Yang W."/>
            <person name="Lou X."/>
            <person name="Chen J."/>
            <person name="Feng M."/>
            <person name="Jian J."/>
            <person name="Zhang X."/>
            <person name="Luo G."/>
            <person name="Jiang Y."/>
            <person name="Liu J."/>
            <person name="Wang Z."/>
            <person name="Sha Y."/>
            <person name="Zhang B."/>
            <person name="Wu H."/>
            <person name="Tang D."/>
            <person name="Shen Q."/>
            <person name="Xue P."/>
            <person name="Zou S."/>
            <person name="Wang X."/>
            <person name="Liu X."/>
            <person name="Wang F."/>
            <person name="Yang Y."/>
            <person name="An X."/>
            <person name="Dong Z."/>
            <person name="Zhang K."/>
            <person name="Zhang X."/>
            <person name="Luo M.C."/>
            <person name="Dvorak J."/>
            <person name="Tong Y."/>
            <person name="Wang J."/>
            <person name="Yang H."/>
            <person name="Li Z."/>
            <person name="Wang D."/>
            <person name="Zhang A."/>
            <person name="Wang J."/>
        </authorList>
    </citation>
    <scope>NUCLEOTIDE SEQUENCE</scope>
    <source>
        <strain evidence="3">cv. G1812</strain>
    </source>
</reference>
<evidence type="ECO:0000313" key="2">
    <source>
        <dbReference type="EnsemblPlants" id="TuG1812G0600002186.01.T01.cds368338"/>
    </source>
</evidence>
<name>A0A8R7URL9_TRIUA</name>
<dbReference type="AlphaFoldDB" id="A0A8R7URL9"/>
<evidence type="ECO:0000313" key="3">
    <source>
        <dbReference type="Proteomes" id="UP000015106"/>
    </source>
</evidence>
<dbReference type="Proteomes" id="UP000015106">
    <property type="component" value="Chromosome 6"/>
</dbReference>
<reference evidence="2" key="2">
    <citation type="submission" date="2018-03" db="EMBL/GenBank/DDBJ databases">
        <title>The Triticum urartu genome reveals the dynamic nature of wheat genome evolution.</title>
        <authorList>
            <person name="Ling H."/>
            <person name="Ma B."/>
            <person name="Shi X."/>
            <person name="Liu H."/>
            <person name="Dong L."/>
            <person name="Sun H."/>
            <person name="Cao Y."/>
            <person name="Gao Q."/>
            <person name="Zheng S."/>
            <person name="Li Y."/>
            <person name="Yu Y."/>
            <person name="Du H."/>
            <person name="Qi M."/>
            <person name="Li Y."/>
            <person name="Yu H."/>
            <person name="Cui Y."/>
            <person name="Wang N."/>
            <person name="Chen C."/>
            <person name="Wu H."/>
            <person name="Zhao Y."/>
            <person name="Zhang J."/>
            <person name="Li Y."/>
            <person name="Zhou W."/>
            <person name="Zhang B."/>
            <person name="Hu W."/>
            <person name="Eijk M."/>
            <person name="Tang J."/>
            <person name="Witsenboer H."/>
            <person name="Zhao S."/>
            <person name="Li Z."/>
            <person name="Zhang A."/>
            <person name="Wang D."/>
            <person name="Liang C."/>
        </authorList>
    </citation>
    <scope>NUCLEOTIDE SEQUENCE [LARGE SCALE GENOMIC DNA]</scope>
    <source>
        <strain evidence="2">cv. G1812</strain>
    </source>
</reference>
<protein>
    <submittedName>
        <fullName evidence="2">Uncharacterized protein</fullName>
    </submittedName>
</protein>
<reference evidence="2" key="3">
    <citation type="submission" date="2022-06" db="UniProtKB">
        <authorList>
            <consortium name="EnsemblPlants"/>
        </authorList>
    </citation>
    <scope>IDENTIFICATION</scope>
</reference>
<accession>A0A8R7URL9</accession>
<dbReference type="Gramene" id="TuG1812G0600002186.01.T01">
    <property type="protein sequence ID" value="TuG1812G0600002186.01.T01.cds368338"/>
    <property type="gene ID" value="TuG1812G0600002186.01"/>
</dbReference>
<feature type="compositionally biased region" description="Basic and acidic residues" evidence="1">
    <location>
        <begin position="88"/>
        <end position="101"/>
    </location>
</feature>
<feature type="region of interest" description="Disordered" evidence="1">
    <location>
        <begin position="62"/>
        <end position="102"/>
    </location>
</feature>
<keyword evidence="3" id="KW-1185">Reference proteome</keyword>